<name>A0ABW0BVA2_9BACT</name>
<gene>
    <name evidence="2" type="ORF">ACFPIK_04225</name>
</gene>
<dbReference type="EMBL" id="JBHSKS010000002">
    <property type="protein sequence ID" value="MFC5190960.1"/>
    <property type="molecule type" value="Genomic_DNA"/>
</dbReference>
<protein>
    <submittedName>
        <fullName evidence="2">1-acyl-sn-glycerol-3-phosphate acyltransferase</fullName>
    </submittedName>
</protein>
<dbReference type="SMART" id="SM00563">
    <property type="entry name" value="PlsC"/>
    <property type="match status" value="1"/>
</dbReference>
<evidence type="ECO:0000313" key="2">
    <source>
        <dbReference type="EMBL" id="MFC5190960.1"/>
    </source>
</evidence>
<dbReference type="PANTHER" id="PTHR31605:SF0">
    <property type="entry name" value="GLYCEROL-3-PHOSPHATE O-ACYLTRANSFERASE 1"/>
    <property type="match status" value="1"/>
</dbReference>
<comment type="caution">
    <text evidence="2">The sequence shown here is derived from an EMBL/GenBank/DDBJ whole genome shotgun (WGS) entry which is preliminary data.</text>
</comment>
<evidence type="ECO:0000313" key="3">
    <source>
        <dbReference type="Proteomes" id="UP001596163"/>
    </source>
</evidence>
<feature type="domain" description="Phospholipid/glycerol acyltransferase" evidence="1">
    <location>
        <begin position="38"/>
        <end position="165"/>
    </location>
</feature>
<dbReference type="InterPro" id="IPR052744">
    <property type="entry name" value="GPAT/DAPAT"/>
</dbReference>
<dbReference type="SUPFAM" id="SSF69593">
    <property type="entry name" value="Glycerol-3-phosphate (1)-acyltransferase"/>
    <property type="match status" value="1"/>
</dbReference>
<dbReference type="InterPro" id="IPR002123">
    <property type="entry name" value="Plipid/glycerol_acylTrfase"/>
</dbReference>
<keyword evidence="3" id="KW-1185">Reference proteome</keyword>
<dbReference type="RefSeq" id="WP_377912542.1">
    <property type="nucleotide sequence ID" value="NZ_JBHSKS010000002.1"/>
</dbReference>
<organism evidence="2 3">
    <name type="scientific">Algoriphagus aquatilis</name>
    <dbReference type="NCBI Taxonomy" id="490186"/>
    <lineage>
        <taxon>Bacteria</taxon>
        <taxon>Pseudomonadati</taxon>
        <taxon>Bacteroidota</taxon>
        <taxon>Cytophagia</taxon>
        <taxon>Cytophagales</taxon>
        <taxon>Cyclobacteriaceae</taxon>
        <taxon>Algoriphagus</taxon>
    </lineage>
</organism>
<dbReference type="GO" id="GO:0016746">
    <property type="term" value="F:acyltransferase activity"/>
    <property type="evidence" value="ECO:0007669"/>
    <property type="project" value="UniProtKB-KW"/>
</dbReference>
<dbReference type="Proteomes" id="UP001596163">
    <property type="component" value="Unassembled WGS sequence"/>
</dbReference>
<evidence type="ECO:0000259" key="1">
    <source>
        <dbReference type="SMART" id="SM00563"/>
    </source>
</evidence>
<sequence length="333" mass="37922">MKNAFNAILRLLVKVALHGYFKKIIVEGKENIPENRPVILVANHQNALLDPLLLATHTHLKPWFLTRAAVFVNPFISKVLNYIRMLPVYRVRDGFSTIQQNHQTFETTFEVLRANGTVVIFAEGSHSLTRNLRPLSKGFTRMAFGLKEKSPQLEPVIFPVSIGFSAHKRSGSTVRITFGKAIPVDMPHSQSGKLTKSVEKALKSMMVDLPDEGYPETLQTLLDHRVDLTSKSEVEGFLTHGKVNHPIKESSSLINKMMKIFHFPLYWIWLWIRPKVEDEVFTGTWKFLIGFGLALVWYLILMLLAVSTSLGSWALAFLIMAWLTLWKNTNPQE</sequence>
<dbReference type="Pfam" id="PF01553">
    <property type="entry name" value="Acyltransferase"/>
    <property type="match status" value="1"/>
</dbReference>
<keyword evidence="2" id="KW-0808">Transferase</keyword>
<dbReference type="PANTHER" id="PTHR31605">
    <property type="entry name" value="GLYCEROL-3-PHOSPHATE O-ACYLTRANSFERASE 1"/>
    <property type="match status" value="1"/>
</dbReference>
<keyword evidence="2" id="KW-0012">Acyltransferase</keyword>
<accession>A0ABW0BVA2</accession>
<reference evidence="3" key="1">
    <citation type="journal article" date="2019" name="Int. J. Syst. Evol. Microbiol.">
        <title>The Global Catalogue of Microorganisms (GCM) 10K type strain sequencing project: providing services to taxonomists for standard genome sequencing and annotation.</title>
        <authorList>
            <consortium name="The Broad Institute Genomics Platform"/>
            <consortium name="The Broad Institute Genome Sequencing Center for Infectious Disease"/>
            <person name="Wu L."/>
            <person name="Ma J."/>
        </authorList>
    </citation>
    <scope>NUCLEOTIDE SEQUENCE [LARGE SCALE GENOMIC DNA]</scope>
    <source>
        <strain evidence="3">CGMCC 1.7030</strain>
    </source>
</reference>
<proteinExistence type="predicted"/>